<evidence type="ECO:0000256" key="2">
    <source>
        <dbReference type="SAM" id="MobiDB-lite"/>
    </source>
</evidence>
<evidence type="ECO:0000259" key="3">
    <source>
        <dbReference type="Pfam" id="PF00263"/>
    </source>
</evidence>
<dbReference type="PATRIC" id="fig|1232683.4.peg.480"/>
<organism evidence="5 6">
    <name type="scientific">Marinobacterium lacunae</name>
    <dbReference type="NCBI Taxonomy" id="1232683"/>
    <lineage>
        <taxon>Bacteria</taxon>
        <taxon>Pseudomonadati</taxon>
        <taxon>Pseudomonadota</taxon>
        <taxon>Gammaproteobacteria</taxon>
        <taxon>Oceanospirillales</taxon>
        <taxon>Oceanospirillaceae</taxon>
        <taxon>Marinobacterium</taxon>
    </lineage>
</organism>
<evidence type="ECO:0000256" key="1">
    <source>
        <dbReference type="RuleBase" id="RU004003"/>
    </source>
</evidence>
<evidence type="ECO:0000313" key="6">
    <source>
        <dbReference type="Proteomes" id="UP000028252"/>
    </source>
</evidence>
<comment type="caution">
    <text evidence="5">The sequence shown here is derived from an EMBL/GenBank/DDBJ whole genome shotgun (WGS) entry which is preliminary data.</text>
</comment>
<dbReference type="InterPro" id="IPR050810">
    <property type="entry name" value="Bact_Secretion_Sys_Channel"/>
</dbReference>
<evidence type="ECO:0000313" key="5">
    <source>
        <dbReference type="EMBL" id="KEA65529.1"/>
    </source>
</evidence>
<dbReference type="GO" id="GO:0009306">
    <property type="term" value="P:protein secretion"/>
    <property type="evidence" value="ECO:0007669"/>
    <property type="project" value="InterPro"/>
</dbReference>
<name>A0A081G424_9GAMM</name>
<gene>
    <name evidence="5" type="ORF">ADIMK_0486</name>
</gene>
<dbReference type="InterPro" id="IPR001775">
    <property type="entry name" value="GspD/PilQ"/>
</dbReference>
<dbReference type="STRING" id="1232683.ADIMK_0486"/>
<feature type="domain" description="Type II/III secretion system secretin-like" evidence="3">
    <location>
        <begin position="274"/>
        <end position="438"/>
    </location>
</feature>
<dbReference type="GO" id="GO:0015627">
    <property type="term" value="C:type II protein secretion system complex"/>
    <property type="evidence" value="ECO:0007669"/>
    <property type="project" value="TreeGrafter"/>
</dbReference>
<dbReference type="PANTHER" id="PTHR30332">
    <property type="entry name" value="PROBABLE GENERAL SECRETION PATHWAY PROTEIN D"/>
    <property type="match status" value="1"/>
</dbReference>
<dbReference type="Pfam" id="PF13629">
    <property type="entry name" value="T2SS-T3SS_pil_N"/>
    <property type="match status" value="1"/>
</dbReference>
<feature type="region of interest" description="Disordered" evidence="2">
    <location>
        <begin position="473"/>
        <end position="510"/>
    </location>
</feature>
<dbReference type="PANTHER" id="PTHR30332:SF17">
    <property type="entry name" value="TYPE IV PILIATION SYSTEM PROTEIN DR_0774-RELATED"/>
    <property type="match status" value="1"/>
</dbReference>
<dbReference type="Pfam" id="PF00263">
    <property type="entry name" value="Secretin"/>
    <property type="match status" value="1"/>
</dbReference>
<keyword evidence="6" id="KW-1185">Reference proteome</keyword>
<dbReference type="eggNOG" id="COG4964">
    <property type="taxonomic scope" value="Bacteria"/>
</dbReference>
<dbReference type="PRINTS" id="PR00811">
    <property type="entry name" value="BCTERIALGSPD"/>
</dbReference>
<dbReference type="Proteomes" id="UP000028252">
    <property type="component" value="Unassembled WGS sequence"/>
</dbReference>
<sequence>MEANDSWQAFLLPAALMILLLAVLIGREANAATAVEADADTMVQHFSVPLYKSKVVQLNGPVQKVSIGNKEVADILVMRSQQIYVLGKGIGTTNVLLWDKNNRLTASIDVEVTPDINGLKAKLYEMAPNERIKVNSSQGSILLSGEVTNIGTMDMAVRLADSFLQKPTKEGASQSGEVVNLLKVGGSQQVMLKVTVAEMSRSVMRRLGVKFHALDVSDDRWLVGGSSQPGSLSYSIDDNQLTTEIANSPLGFAAKGLFAQYLDGGLLFQLAFDAAKENGSAKVLAEPTLTTLTGQEAEFLSGGEFPIPVPNEDGITIEFKEFGVGLKFIPVVLDSGTINLSLNVAVTELTSLNSINNTVGVNNNTFFVPALTKRSARSTVELGDGQTIGIAGLINESTREAVSKFPGLGDVPVLGQLFRSQEFEKGESELVILVTPTLAKPFKNEGIKLPGDGFVEPSDVEFYLMGRTRGQLASADTTMSGETPDASAPDGNEQALAGGNGLAGEPSGDDGVRVFPVADGTESVFGHSIE</sequence>
<accession>A0A081G424</accession>
<feature type="domain" description="Pilus formation protein N-terminal" evidence="4">
    <location>
        <begin position="46"/>
        <end position="113"/>
    </location>
</feature>
<protein>
    <submittedName>
        <fullName evidence="5">Type II/IV secretion system secretin RcpA/CpaC, associated with Flp pilus assembly</fullName>
    </submittedName>
</protein>
<proteinExistence type="inferred from homology"/>
<reference evidence="5 6" key="1">
    <citation type="submission" date="2014-04" db="EMBL/GenBank/DDBJ databases">
        <title>Marinobacterium kochiensis sp. nov., isolated from sediment sample collected from Kochi backwaters in Kerala, India.</title>
        <authorList>
            <person name="Singh A."/>
            <person name="Pinnaka A.K."/>
        </authorList>
    </citation>
    <scope>NUCLEOTIDE SEQUENCE [LARGE SCALE GENOMIC DNA]</scope>
    <source>
        <strain evidence="5 6">AK27</strain>
    </source>
</reference>
<dbReference type="AlphaFoldDB" id="A0A081G424"/>
<dbReference type="InterPro" id="IPR004846">
    <property type="entry name" value="T2SS/T3SS_dom"/>
</dbReference>
<comment type="similarity">
    <text evidence="1">Belongs to the bacterial secretin family.</text>
</comment>
<dbReference type="InterPro" id="IPR032789">
    <property type="entry name" value="T2SS-T3SS_pil_N"/>
</dbReference>
<evidence type="ECO:0000259" key="4">
    <source>
        <dbReference type="Pfam" id="PF13629"/>
    </source>
</evidence>
<dbReference type="EMBL" id="JMQN01000011">
    <property type="protein sequence ID" value="KEA65529.1"/>
    <property type="molecule type" value="Genomic_DNA"/>
</dbReference>